<keyword evidence="3" id="KW-1185">Reference proteome</keyword>
<accession>A0ABQ3CZH8</accession>
<organism evidence="2 3">
    <name type="scientific">Streptomyces canarius</name>
    <dbReference type="NCBI Taxonomy" id="285453"/>
    <lineage>
        <taxon>Bacteria</taxon>
        <taxon>Bacillati</taxon>
        <taxon>Actinomycetota</taxon>
        <taxon>Actinomycetes</taxon>
        <taxon>Kitasatosporales</taxon>
        <taxon>Streptomycetaceae</taxon>
        <taxon>Streptomyces</taxon>
    </lineage>
</organism>
<comment type="caution">
    <text evidence="2">The sequence shown here is derived from an EMBL/GenBank/DDBJ whole genome shotgun (WGS) entry which is preliminary data.</text>
</comment>
<dbReference type="Proteomes" id="UP000653644">
    <property type="component" value="Unassembled WGS sequence"/>
</dbReference>
<name>A0ABQ3CZH8_9ACTN</name>
<evidence type="ECO:0000313" key="3">
    <source>
        <dbReference type="Proteomes" id="UP000653644"/>
    </source>
</evidence>
<dbReference type="EMBL" id="BMVN01000030">
    <property type="protein sequence ID" value="GHA51224.1"/>
    <property type="molecule type" value="Genomic_DNA"/>
</dbReference>
<proteinExistence type="predicted"/>
<gene>
    <name evidence="2" type="ORF">GCM10010345_64580</name>
</gene>
<feature type="region of interest" description="Disordered" evidence="1">
    <location>
        <begin position="1"/>
        <end position="25"/>
    </location>
</feature>
<evidence type="ECO:0000313" key="2">
    <source>
        <dbReference type="EMBL" id="GHA51224.1"/>
    </source>
</evidence>
<protein>
    <submittedName>
        <fullName evidence="2">Uncharacterized protein</fullName>
    </submittedName>
</protein>
<reference evidence="3" key="1">
    <citation type="journal article" date="2019" name="Int. J. Syst. Evol. Microbiol.">
        <title>The Global Catalogue of Microorganisms (GCM) 10K type strain sequencing project: providing services to taxonomists for standard genome sequencing and annotation.</title>
        <authorList>
            <consortium name="The Broad Institute Genomics Platform"/>
            <consortium name="The Broad Institute Genome Sequencing Center for Infectious Disease"/>
            <person name="Wu L."/>
            <person name="Ma J."/>
        </authorList>
    </citation>
    <scope>NUCLEOTIDE SEQUENCE [LARGE SCALE GENOMIC DNA]</scope>
    <source>
        <strain evidence="3">JCM 4733</strain>
    </source>
</reference>
<evidence type="ECO:0000256" key="1">
    <source>
        <dbReference type="SAM" id="MobiDB-lite"/>
    </source>
</evidence>
<sequence length="104" mass="11738">MLREGGFLPHTAPSRTQAPTERAAMPEEFTFPRNTGSYGYQVLDRQDPSTSYGVVWHDPEVCQWVAEYPCNRPGSGGGIPGFASRKWAARFLYRYRKPQPSGRT</sequence>